<feature type="transmembrane region" description="Helical" evidence="3">
    <location>
        <begin position="45"/>
        <end position="66"/>
    </location>
</feature>
<comment type="similarity">
    <text evidence="1">Belongs to the LytR/CpsA/Psr (LCP) family.</text>
</comment>
<dbReference type="Pfam" id="PF03816">
    <property type="entry name" value="LytR_cpsA_psr"/>
    <property type="match status" value="1"/>
</dbReference>
<organism evidence="5 6">
    <name type="scientific">Collinsella ureilytica</name>
    <dbReference type="NCBI Taxonomy" id="2869515"/>
    <lineage>
        <taxon>Bacteria</taxon>
        <taxon>Bacillati</taxon>
        <taxon>Actinomycetota</taxon>
        <taxon>Coriobacteriia</taxon>
        <taxon>Coriobacteriales</taxon>
        <taxon>Coriobacteriaceae</taxon>
        <taxon>Collinsella</taxon>
    </lineage>
</organism>
<evidence type="ECO:0000313" key="6">
    <source>
        <dbReference type="Proteomes" id="UP000700908"/>
    </source>
</evidence>
<evidence type="ECO:0000259" key="4">
    <source>
        <dbReference type="Pfam" id="PF03816"/>
    </source>
</evidence>
<accession>A0ABS7MJX5</accession>
<evidence type="ECO:0000256" key="3">
    <source>
        <dbReference type="SAM" id="Phobius"/>
    </source>
</evidence>
<keyword evidence="3" id="KW-0472">Membrane</keyword>
<keyword evidence="6" id="KW-1185">Reference proteome</keyword>
<evidence type="ECO:0000313" key="5">
    <source>
        <dbReference type="EMBL" id="MBY4797582.1"/>
    </source>
</evidence>
<evidence type="ECO:0000256" key="2">
    <source>
        <dbReference type="SAM" id="MobiDB-lite"/>
    </source>
</evidence>
<proteinExistence type="inferred from homology"/>
<feature type="region of interest" description="Disordered" evidence="2">
    <location>
        <begin position="340"/>
        <end position="380"/>
    </location>
</feature>
<feature type="compositionally biased region" description="Low complexity" evidence="2">
    <location>
        <begin position="347"/>
        <end position="359"/>
    </location>
</feature>
<dbReference type="InterPro" id="IPR050922">
    <property type="entry name" value="LytR/CpsA/Psr_CW_biosynth"/>
</dbReference>
<name>A0ABS7MJX5_9ACTN</name>
<feature type="compositionally biased region" description="Polar residues" evidence="2">
    <location>
        <begin position="360"/>
        <end position="380"/>
    </location>
</feature>
<keyword evidence="3" id="KW-1133">Transmembrane helix</keyword>
<dbReference type="NCBIfam" id="TIGR00350">
    <property type="entry name" value="lytR_cpsA_psr"/>
    <property type="match status" value="1"/>
</dbReference>
<dbReference type="PANTHER" id="PTHR33392:SF6">
    <property type="entry name" value="POLYISOPRENYL-TEICHOIC ACID--PEPTIDOGLYCAN TEICHOIC ACID TRANSFERASE TAGU"/>
    <property type="match status" value="1"/>
</dbReference>
<comment type="caution">
    <text evidence="5">The sequence shown here is derived from an EMBL/GenBank/DDBJ whole genome shotgun (WGS) entry which is preliminary data.</text>
</comment>
<dbReference type="Proteomes" id="UP000700908">
    <property type="component" value="Unassembled WGS sequence"/>
</dbReference>
<sequence>MSRNPVQHMRQPSIGAASRIYSRENVGRYAERARQRRRSRRIRRALVSTFIILLLCTGSALAITVVKSIINGSLHGSSGYLSGLAGILTDANAARDPFNILLLGTDGRPGETTYRSDSIILAHVDPVKKTAALISIPRDTAVEYKGETMKINETHAYGGPEAVVTAVRDLTGSNIAYYAEVSFTGLESLVDAVGGIDITVPEGDEVDDPQAGDMSIPAGSQHMDGATALTFSRARHQFADGDYTRMRHQRMVLGALAHKILNGLEITQIPALLESLSNMLITTMDVDDIVGVVTAMRGMDTSNIWSANLPSYTGADTFVDGKSYVFVYKDALREMMERVEAGEDPKGPNTSGKGGTSTTLGDLNTRNNLSWANSGDDTPE</sequence>
<dbReference type="PANTHER" id="PTHR33392">
    <property type="entry name" value="POLYISOPRENYL-TEICHOIC ACID--PEPTIDOGLYCAN TEICHOIC ACID TRANSFERASE TAGU"/>
    <property type="match status" value="1"/>
</dbReference>
<protein>
    <submittedName>
        <fullName evidence="5">LCP family protein</fullName>
    </submittedName>
</protein>
<evidence type="ECO:0000256" key="1">
    <source>
        <dbReference type="ARBA" id="ARBA00006068"/>
    </source>
</evidence>
<gene>
    <name evidence="5" type="ORF">K6V98_04335</name>
</gene>
<dbReference type="Gene3D" id="3.40.630.190">
    <property type="entry name" value="LCP protein"/>
    <property type="match status" value="1"/>
</dbReference>
<reference evidence="5 6" key="1">
    <citation type="submission" date="2021-08" db="EMBL/GenBank/DDBJ databases">
        <title>Collinsella faecalis sp. nov. isolated from swine faeces.</title>
        <authorList>
            <person name="Oh B.S."/>
            <person name="Lee J.H."/>
        </authorList>
    </citation>
    <scope>NUCLEOTIDE SEQUENCE [LARGE SCALE GENOMIC DNA]</scope>
    <source>
        <strain evidence="5 6">AGMB00827</strain>
    </source>
</reference>
<feature type="domain" description="Cell envelope-related transcriptional attenuator" evidence="4">
    <location>
        <begin position="115"/>
        <end position="261"/>
    </location>
</feature>
<dbReference type="InterPro" id="IPR004474">
    <property type="entry name" value="LytR_CpsA_psr"/>
</dbReference>
<dbReference type="EMBL" id="JAIMFO010000006">
    <property type="protein sequence ID" value="MBY4797582.1"/>
    <property type="molecule type" value="Genomic_DNA"/>
</dbReference>
<dbReference type="RefSeq" id="WP_222199311.1">
    <property type="nucleotide sequence ID" value="NZ_JAIMFO010000006.1"/>
</dbReference>
<keyword evidence="3" id="KW-0812">Transmembrane</keyword>